<proteinExistence type="predicted"/>
<evidence type="ECO:0000313" key="3">
    <source>
        <dbReference type="Proteomes" id="UP000022910"/>
    </source>
</evidence>
<reference evidence="2 3" key="1">
    <citation type="submission" date="2014-02" db="EMBL/GenBank/DDBJ databases">
        <title>Single nucleus genome sequencing reveals high similarity among nuclei of an endomycorrhizal fungus.</title>
        <authorList>
            <person name="Lin K."/>
            <person name="Geurts R."/>
            <person name="Zhang Z."/>
            <person name="Limpens E."/>
            <person name="Saunders D.G."/>
            <person name="Mu D."/>
            <person name="Pang E."/>
            <person name="Cao H."/>
            <person name="Cha H."/>
            <person name="Lin T."/>
            <person name="Zhou Q."/>
            <person name="Shang Y."/>
            <person name="Li Y."/>
            <person name="Ivanov S."/>
            <person name="Sharma T."/>
            <person name="Velzen R.V."/>
            <person name="Ruijter N.D."/>
            <person name="Aanen D.K."/>
            <person name="Win J."/>
            <person name="Kamoun S."/>
            <person name="Bisseling T."/>
            <person name="Huang S."/>
        </authorList>
    </citation>
    <scope>NUCLEOTIDE SEQUENCE [LARGE SCALE GENOMIC DNA]</scope>
    <source>
        <strain evidence="3">DAOM197198w</strain>
    </source>
</reference>
<evidence type="ECO:0000256" key="1">
    <source>
        <dbReference type="SAM" id="MobiDB-lite"/>
    </source>
</evidence>
<protein>
    <submittedName>
        <fullName evidence="2">Uncharacterized protein</fullName>
    </submittedName>
</protein>
<comment type="caution">
    <text evidence="2">The sequence shown here is derived from an EMBL/GenBank/DDBJ whole genome shotgun (WGS) entry which is preliminary data.</text>
</comment>
<dbReference type="HOGENOM" id="CLU_2905344_0_0_1"/>
<dbReference type="OrthoDB" id="5600249at2759"/>
<feature type="compositionally biased region" description="Low complexity" evidence="1">
    <location>
        <begin position="17"/>
        <end position="29"/>
    </location>
</feature>
<name>A0A015K8J5_RHIIW</name>
<accession>A0A015K8J5</accession>
<organism evidence="2 3">
    <name type="scientific">Rhizophagus irregularis (strain DAOM 197198w)</name>
    <name type="common">Glomus intraradices</name>
    <dbReference type="NCBI Taxonomy" id="1432141"/>
    <lineage>
        <taxon>Eukaryota</taxon>
        <taxon>Fungi</taxon>
        <taxon>Fungi incertae sedis</taxon>
        <taxon>Mucoromycota</taxon>
        <taxon>Glomeromycotina</taxon>
        <taxon>Glomeromycetes</taxon>
        <taxon>Glomerales</taxon>
        <taxon>Glomeraceae</taxon>
        <taxon>Rhizophagus</taxon>
    </lineage>
</organism>
<sequence length="62" mass="7060">MNEIFGNRENVRPDYLSSSISSESDINSDVKIKPSTSRNKRKISQIYLDALDSIKKGQNKKD</sequence>
<gene>
    <name evidence="2" type="ORF">RirG_038320</name>
</gene>
<dbReference type="EMBL" id="JEMT01012355">
    <property type="protein sequence ID" value="EXX75860.1"/>
    <property type="molecule type" value="Genomic_DNA"/>
</dbReference>
<dbReference type="AlphaFoldDB" id="A0A015K8J5"/>
<keyword evidence="3" id="KW-1185">Reference proteome</keyword>
<feature type="region of interest" description="Disordered" evidence="1">
    <location>
        <begin position="1"/>
        <end position="38"/>
    </location>
</feature>
<evidence type="ECO:0000313" key="2">
    <source>
        <dbReference type="EMBL" id="EXX75860.1"/>
    </source>
</evidence>
<dbReference type="Proteomes" id="UP000022910">
    <property type="component" value="Unassembled WGS sequence"/>
</dbReference>